<evidence type="ECO:0000313" key="3">
    <source>
        <dbReference type="Proteomes" id="UP000001593"/>
    </source>
</evidence>
<dbReference type="HOGENOM" id="CLU_837588_0_0_1"/>
<evidence type="ECO:0000313" key="2">
    <source>
        <dbReference type="EMBL" id="EDO28704.1"/>
    </source>
</evidence>
<feature type="compositionally biased region" description="Polar residues" evidence="1">
    <location>
        <begin position="8"/>
        <end position="24"/>
    </location>
</feature>
<dbReference type="EMBL" id="DS471258">
    <property type="protein sequence ID" value="EDO28704.1"/>
    <property type="molecule type" value="Genomic_DNA"/>
</dbReference>
<proteinExistence type="predicted"/>
<feature type="region of interest" description="Disordered" evidence="1">
    <location>
        <begin position="1"/>
        <end position="244"/>
    </location>
</feature>
<keyword evidence="3" id="KW-1185">Reference proteome</keyword>
<dbReference type="Proteomes" id="UP000001593">
    <property type="component" value="Unassembled WGS sequence"/>
</dbReference>
<reference evidence="2 3" key="1">
    <citation type="journal article" date="2007" name="Science">
        <title>Sea anemone genome reveals ancestral eumetazoan gene repertoire and genomic organization.</title>
        <authorList>
            <person name="Putnam N.H."/>
            <person name="Srivastava M."/>
            <person name="Hellsten U."/>
            <person name="Dirks B."/>
            <person name="Chapman J."/>
            <person name="Salamov A."/>
            <person name="Terry A."/>
            <person name="Shapiro H."/>
            <person name="Lindquist E."/>
            <person name="Kapitonov V.V."/>
            <person name="Jurka J."/>
            <person name="Genikhovich G."/>
            <person name="Grigoriev I.V."/>
            <person name="Lucas S.M."/>
            <person name="Steele R.E."/>
            <person name="Finnerty J.R."/>
            <person name="Technau U."/>
            <person name="Martindale M.Q."/>
            <person name="Rokhsar D.S."/>
        </authorList>
    </citation>
    <scope>NUCLEOTIDE SEQUENCE [LARGE SCALE GENOMIC DNA]</scope>
    <source>
        <strain evidence="3">CH2 X CH6</strain>
    </source>
</reference>
<feature type="compositionally biased region" description="Polar residues" evidence="1">
    <location>
        <begin position="165"/>
        <end position="175"/>
    </location>
</feature>
<feature type="compositionally biased region" description="Polar residues" evidence="1">
    <location>
        <begin position="189"/>
        <end position="199"/>
    </location>
</feature>
<organism evidence="2 3">
    <name type="scientific">Nematostella vectensis</name>
    <name type="common">Starlet sea anemone</name>
    <dbReference type="NCBI Taxonomy" id="45351"/>
    <lineage>
        <taxon>Eukaryota</taxon>
        <taxon>Metazoa</taxon>
        <taxon>Cnidaria</taxon>
        <taxon>Anthozoa</taxon>
        <taxon>Hexacorallia</taxon>
        <taxon>Actiniaria</taxon>
        <taxon>Edwardsiidae</taxon>
        <taxon>Nematostella</taxon>
    </lineage>
</organism>
<feature type="compositionally biased region" description="Polar residues" evidence="1">
    <location>
        <begin position="31"/>
        <end position="50"/>
    </location>
</feature>
<sequence>MAVAQKQPLDNTTKGGISRGQPTLTVPARTSVATHQQPRPHTQPSAQSRSYGLPPQQPGSHPVFGTTSEQRGLPPQQPASHPVFGTTSEKRGLPPQQPASHPVFGTTSEQPILPPQQPASHPVFGTTSEQRQGGGGRGSPRGSPQPLENIYHRKPGQSIRGFQPTGVSQTAQPISRGSVGSGLPPRNVNMGSPTTTIGHSDQHVSRPYSEKIPQAPQQAIESSRPTQNTGTPSRLDQNPDSLNPKYYNAAPLPVTAVRQELPACSSAINREAEWKNERELLVKRLDEQRTRIFVLQEDISRQSDLEVLKAKLEKQVRGAIFLNFLVSRDANV</sequence>
<name>A7T5Q5_NEMVE</name>
<dbReference type="AlphaFoldDB" id="A7T5Q5"/>
<protein>
    <submittedName>
        <fullName evidence="2">Uncharacterized protein</fullName>
    </submittedName>
</protein>
<feature type="compositionally biased region" description="Polar residues" evidence="1">
    <location>
        <begin position="215"/>
        <end position="241"/>
    </location>
</feature>
<accession>A7T5Q5</accession>
<dbReference type="InParanoid" id="A7T5Q5"/>
<gene>
    <name evidence="2" type="ORF">NEMVEDRAFT_v1g222687</name>
</gene>
<evidence type="ECO:0000256" key="1">
    <source>
        <dbReference type="SAM" id="MobiDB-lite"/>
    </source>
</evidence>